<dbReference type="Proteomes" id="UP000051952">
    <property type="component" value="Unassembled WGS sequence"/>
</dbReference>
<keyword evidence="2" id="KW-1185">Reference proteome</keyword>
<evidence type="ECO:0000313" key="2">
    <source>
        <dbReference type="Proteomes" id="UP000051952"/>
    </source>
</evidence>
<dbReference type="OMA" id="TIADEPW"/>
<proteinExistence type="predicted"/>
<dbReference type="OrthoDB" id="270329at2759"/>
<accession>A0A0S4JHC6</accession>
<organism evidence="1 2">
    <name type="scientific">Bodo saltans</name>
    <name type="common">Flagellated protozoan</name>
    <dbReference type="NCBI Taxonomy" id="75058"/>
    <lineage>
        <taxon>Eukaryota</taxon>
        <taxon>Discoba</taxon>
        <taxon>Euglenozoa</taxon>
        <taxon>Kinetoplastea</taxon>
        <taxon>Metakinetoplastina</taxon>
        <taxon>Eubodonida</taxon>
        <taxon>Bodonidae</taxon>
        <taxon>Bodo</taxon>
    </lineage>
</organism>
<protein>
    <submittedName>
        <fullName evidence="1">Uncharacterized protein</fullName>
    </submittedName>
</protein>
<dbReference type="VEuPathDB" id="TriTrypDB:BSAL_16610"/>
<name>A0A0S4JHC6_BODSA</name>
<gene>
    <name evidence="1" type="ORF">BSAL_16610</name>
</gene>
<sequence length="268" mass="30308">MMSREKFDLPCTPVLEFFMLRRTLSRRVEHWAVGVSSHTQEFASGDKLPTISNMKVNVTASTGAAAAITGNPHNVLYDTESLFDPCATSAADKAHFRTFNGIDQWAVVTLNPGEAARSAVVVEAFFAGNDVEKQFWERLFKDFPSLRKPFTDELKSEFLQYYTSTLRVADDEEAVKALAENFISRQWEVNFIAPTTQWRISEALSTAIEHHMNKNNKYERRAVRETLERITKIGLNTLATKPWVHESATSPLTQEVGAHRGWHEAGGW</sequence>
<dbReference type="AlphaFoldDB" id="A0A0S4JHC6"/>
<reference evidence="2" key="1">
    <citation type="submission" date="2015-09" db="EMBL/GenBank/DDBJ databases">
        <authorList>
            <consortium name="Pathogen Informatics"/>
        </authorList>
    </citation>
    <scope>NUCLEOTIDE SEQUENCE [LARGE SCALE GENOMIC DNA]</scope>
    <source>
        <strain evidence="2">Lake Konstanz</strain>
    </source>
</reference>
<evidence type="ECO:0000313" key="1">
    <source>
        <dbReference type="EMBL" id="CUG88652.1"/>
    </source>
</evidence>
<dbReference type="EMBL" id="CYKH01001667">
    <property type="protein sequence ID" value="CUG88652.1"/>
    <property type="molecule type" value="Genomic_DNA"/>
</dbReference>